<name>A0A903Z020_9DIPT</name>
<feature type="region of interest" description="Disordered" evidence="1">
    <location>
        <begin position="71"/>
        <end position="92"/>
    </location>
</feature>
<evidence type="ECO:0000313" key="3">
    <source>
        <dbReference type="Proteomes" id="UP000075920"/>
    </source>
</evidence>
<reference evidence="2" key="2">
    <citation type="submission" date="2022-10" db="UniProtKB">
        <authorList>
            <consortium name="EnsemblMetazoa"/>
        </authorList>
    </citation>
    <scope>IDENTIFICATION</scope>
    <source>
        <strain evidence="2">MINIMUS1</strain>
    </source>
</reference>
<evidence type="ECO:0000256" key="1">
    <source>
        <dbReference type="SAM" id="MobiDB-lite"/>
    </source>
</evidence>
<evidence type="ECO:0000313" key="2">
    <source>
        <dbReference type="EnsemblMetazoa" id="AMIN016254-PA"/>
    </source>
</evidence>
<dbReference type="AlphaFoldDB" id="A0A903Z020"/>
<dbReference type="EnsemblMetazoa" id="AMIN016254-RA">
    <property type="protein sequence ID" value="AMIN016254-PA"/>
    <property type="gene ID" value="AMIN016254"/>
</dbReference>
<sequence>WHGLRIWSSTSPESSRLLRSARWPPSGARCSPRPTPCTTRSCTVSAIRSTALLCTRSSRLYRARMHQLTMDSRLHRERRKPRKKRPKDLVVV</sequence>
<protein>
    <submittedName>
        <fullName evidence="2">Uncharacterized protein</fullName>
    </submittedName>
</protein>
<keyword evidence="3" id="KW-1185">Reference proteome</keyword>
<feature type="compositionally biased region" description="Basic residues" evidence="1">
    <location>
        <begin position="75"/>
        <end position="86"/>
    </location>
</feature>
<proteinExistence type="predicted"/>
<dbReference type="Proteomes" id="UP000075920">
    <property type="component" value="Unassembled WGS sequence"/>
</dbReference>
<organism evidence="2 3">
    <name type="scientific">Anopheles minimus</name>
    <dbReference type="NCBI Taxonomy" id="112268"/>
    <lineage>
        <taxon>Eukaryota</taxon>
        <taxon>Metazoa</taxon>
        <taxon>Ecdysozoa</taxon>
        <taxon>Arthropoda</taxon>
        <taxon>Hexapoda</taxon>
        <taxon>Insecta</taxon>
        <taxon>Pterygota</taxon>
        <taxon>Neoptera</taxon>
        <taxon>Endopterygota</taxon>
        <taxon>Diptera</taxon>
        <taxon>Nematocera</taxon>
        <taxon>Culicoidea</taxon>
        <taxon>Culicidae</taxon>
        <taxon>Anophelinae</taxon>
        <taxon>Anopheles</taxon>
    </lineage>
</organism>
<accession>A0A903Z020</accession>
<reference evidence="3" key="1">
    <citation type="submission" date="2013-03" db="EMBL/GenBank/DDBJ databases">
        <title>The Genome Sequence of Anopheles minimus MINIMUS1.</title>
        <authorList>
            <consortium name="The Broad Institute Genomics Platform"/>
            <person name="Neafsey D.E."/>
            <person name="Walton C."/>
            <person name="Walker B."/>
            <person name="Young S.K."/>
            <person name="Zeng Q."/>
            <person name="Gargeya S."/>
            <person name="Fitzgerald M."/>
            <person name="Haas B."/>
            <person name="Abouelleil A."/>
            <person name="Allen A.W."/>
            <person name="Alvarado L."/>
            <person name="Arachchi H.M."/>
            <person name="Berlin A.M."/>
            <person name="Chapman S.B."/>
            <person name="Gainer-Dewar J."/>
            <person name="Goldberg J."/>
            <person name="Griggs A."/>
            <person name="Gujja S."/>
            <person name="Hansen M."/>
            <person name="Howarth C."/>
            <person name="Imamovic A."/>
            <person name="Ireland A."/>
            <person name="Larimer J."/>
            <person name="McCowan C."/>
            <person name="Murphy C."/>
            <person name="Pearson M."/>
            <person name="Poon T.W."/>
            <person name="Priest M."/>
            <person name="Roberts A."/>
            <person name="Saif S."/>
            <person name="Shea T."/>
            <person name="Sisk P."/>
            <person name="Sykes S."/>
            <person name="Wortman J."/>
            <person name="Nusbaum C."/>
            <person name="Birren B."/>
        </authorList>
    </citation>
    <scope>NUCLEOTIDE SEQUENCE [LARGE SCALE GENOMIC DNA]</scope>
    <source>
        <strain evidence="3">MINIMUS1</strain>
    </source>
</reference>